<dbReference type="EMBL" id="FN648418">
    <property type="protein sequence ID" value="CBJ31190.1"/>
    <property type="molecule type" value="Genomic_DNA"/>
</dbReference>
<feature type="transmembrane region" description="Helical" evidence="1">
    <location>
        <begin position="123"/>
        <end position="146"/>
    </location>
</feature>
<organism evidence="2 3">
    <name type="scientific">Ectocarpus siliculosus</name>
    <name type="common">Brown alga</name>
    <name type="synonym">Conferva siliculosa</name>
    <dbReference type="NCBI Taxonomy" id="2880"/>
    <lineage>
        <taxon>Eukaryota</taxon>
        <taxon>Sar</taxon>
        <taxon>Stramenopiles</taxon>
        <taxon>Ochrophyta</taxon>
        <taxon>PX clade</taxon>
        <taxon>Phaeophyceae</taxon>
        <taxon>Ectocarpales</taxon>
        <taxon>Ectocarpaceae</taxon>
        <taxon>Ectocarpus</taxon>
    </lineage>
</organism>
<evidence type="ECO:0000313" key="3">
    <source>
        <dbReference type="Proteomes" id="UP000002630"/>
    </source>
</evidence>
<dbReference type="InParanoid" id="D7FSP9"/>
<sequence>MMALCSKSSRPKGPRQLSDKSFGYASASALLVADTAMLLLARRRQCCETNPQLLRNLLETSANEASRSAAAHLRCEAGTYGRGAALTAVAIACGGLLGLALLWRAVRLAAFALGDGAAHVDDTLVYMEEFCAVGSLAAMTATVWLLHRDRTDGVRAGSSRFQDEVESGDEGGALDDASWLSMISFSWLNQLFRTGAARQLRAEDLPQLARQDRAAVWADKCERAT</sequence>
<dbReference type="EMBL" id="FN649734">
    <property type="protein sequence ID" value="CBJ31190.1"/>
    <property type="molecule type" value="Genomic_DNA"/>
</dbReference>
<protein>
    <submittedName>
        <fullName evidence="2">Uncharacterized protein</fullName>
    </submittedName>
</protein>
<name>D7FSP9_ECTSI</name>
<keyword evidence="1" id="KW-0812">Transmembrane</keyword>
<proteinExistence type="predicted"/>
<accession>D7FSP9</accession>
<reference evidence="2 3" key="1">
    <citation type="journal article" date="2010" name="Nature">
        <title>The Ectocarpus genome and the independent evolution of multicellularity in brown algae.</title>
        <authorList>
            <person name="Cock J.M."/>
            <person name="Sterck L."/>
            <person name="Rouze P."/>
            <person name="Scornet D."/>
            <person name="Allen A.E."/>
            <person name="Amoutzias G."/>
            <person name="Anthouard V."/>
            <person name="Artiguenave F."/>
            <person name="Aury J.M."/>
            <person name="Badger J.H."/>
            <person name="Beszteri B."/>
            <person name="Billiau K."/>
            <person name="Bonnet E."/>
            <person name="Bothwell J.H."/>
            <person name="Bowler C."/>
            <person name="Boyen C."/>
            <person name="Brownlee C."/>
            <person name="Carrano C.J."/>
            <person name="Charrier B."/>
            <person name="Cho G.Y."/>
            <person name="Coelho S.M."/>
            <person name="Collen J."/>
            <person name="Corre E."/>
            <person name="Da Silva C."/>
            <person name="Delage L."/>
            <person name="Delaroque N."/>
            <person name="Dittami S.M."/>
            <person name="Doulbeau S."/>
            <person name="Elias M."/>
            <person name="Farnham G."/>
            <person name="Gachon C.M."/>
            <person name="Gschloessl B."/>
            <person name="Heesch S."/>
            <person name="Jabbari K."/>
            <person name="Jubin C."/>
            <person name="Kawai H."/>
            <person name="Kimura K."/>
            <person name="Kloareg B."/>
            <person name="Kupper F.C."/>
            <person name="Lang D."/>
            <person name="Le Bail A."/>
            <person name="Leblanc C."/>
            <person name="Lerouge P."/>
            <person name="Lohr M."/>
            <person name="Lopez P.J."/>
            <person name="Martens C."/>
            <person name="Maumus F."/>
            <person name="Michel G."/>
            <person name="Miranda-Saavedra D."/>
            <person name="Morales J."/>
            <person name="Moreau H."/>
            <person name="Motomura T."/>
            <person name="Nagasato C."/>
            <person name="Napoli C.A."/>
            <person name="Nelson D.R."/>
            <person name="Nyvall-Collen P."/>
            <person name="Peters A.F."/>
            <person name="Pommier C."/>
            <person name="Potin P."/>
            <person name="Poulain J."/>
            <person name="Quesneville H."/>
            <person name="Read B."/>
            <person name="Rensing S.A."/>
            <person name="Ritter A."/>
            <person name="Rousvoal S."/>
            <person name="Samanta M."/>
            <person name="Samson G."/>
            <person name="Schroeder D.C."/>
            <person name="Segurens B."/>
            <person name="Strittmatter M."/>
            <person name="Tonon T."/>
            <person name="Tregear J.W."/>
            <person name="Valentin K."/>
            <person name="von Dassow P."/>
            <person name="Yamagishi T."/>
            <person name="Van de Peer Y."/>
            <person name="Wincker P."/>
        </authorList>
    </citation>
    <scope>NUCLEOTIDE SEQUENCE [LARGE SCALE GENOMIC DNA]</scope>
    <source>
        <strain evidence="3">Ec32 / CCAP1310/4</strain>
    </source>
</reference>
<gene>
    <name evidence="2" type="ORF">Esi_0238_0010</name>
</gene>
<evidence type="ECO:0000256" key="1">
    <source>
        <dbReference type="SAM" id="Phobius"/>
    </source>
</evidence>
<keyword evidence="1" id="KW-1133">Transmembrane helix</keyword>
<keyword evidence="1" id="KW-0472">Membrane</keyword>
<feature type="transmembrane region" description="Helical" evidence="1">
    <location>
        <begin position="83"/>
        <end position="103"/>
    </location>
</feature>
<keyword evidence="3" id="KW-1185">Reference proteome</keyword>
<evidence type="ECO:0000313" key="2">
    <source>
        <dbReference type="EMBL" id="CBJ31190.1"/>
    </source>
</evidence>
<dbReference type="Proteomes" id="UP000002630">
    <property type="component" value="Linkage Group LG09"/>
</dbReference>
<dbReference type="AlphaFoldDB" id="D7FSP9"/>